<dbReference type="Proteomes" id="UP001519460">
    <property type="component" value="Unassembled WGS sequence"/>
</dbReference>
<proteinExistence type="predicted"/>
<comment type="caution">
    <text evidence="1">The sequence shown here is derived from an EMBL/GenBank/DDBJ whole genome shotgun (WGS) entry which is preliminary data.</text>
</comment>
<keyword evidence="2" id="KW-1185">Reference proteome</keyword>
<accession>A0ABD0M271</accession>
<organism evidence="1 2">
    <name type="scientific">Batillaria attramentaria</name>
    <dbReference type="NCBI Taxonomy" id="370345"/>
    <lineage>
        <taxon>Eukaryota</taxon>
        <taxon>Metazoa</taxon>
        <taxon>Spiralia</taxon>
        <taxon>Lophotrochozoa</taxon>
        <taxon>Mollusca</taxon>
        <taxon>Gastropoda</taxon>
        <taxon>Caenogastropoda</taxon>
        <taxon>Sorbeoconcha</taxon>
        <taxon>Cerithioidea</taxon>
        <taxon>Batillariidae</taxon>
        <taxon>Batillaria</taxon>
    </lineage>
</organism>
<protein>
    <submittedName>
        <fullName evidence="1">Uncharacterized protein</fullName>
    </submittedName>
</protein>
<sequence>MNLTAPIDGDCNSRLQETSTVMVSKAETISRRKVLDILSEPRDFQRLVFGKSHSSGIPARDLVRCLKTFFVSYRYFVHDVSLNHQRGESKRGQVLQPSEIEVAS</sequence>
<dbReference type="AlphaFoldDB" id="A0ABD0M271"/>
<dbReference type="EMBL" id="JACVVK020000011">
    <property type="protein sequence ID" value="KAK7505398.1"/>
    <property type="molecule type" value="Genomic_DNA"/>
</dbReference>
<reference evidence="1 2" key="1">
    <citation type="journal article" date="2023" name="Sci. Data">
        <title>Genome assembly of the Korean intertidal mud-creeper Batillaria attramentaria.</title>
        <authorList>
            <person name="Patra A.K."/>
            <person name="Ho P.T."/>
            <person name="Jun S."/>
            <person name="Lee S.J."/>
            <person name="Kim Y."/>
            <person name="Won Y.J."/>
        </authorList>
    </citation>
    <scope>NUCLEOTIDE SEQUENCE [LARGE SCALE GENOMIC DNA]</scope>
    <source>
        <strain evidence="1">Wonlab-2016</strain>
    </source>
</reference>
<evidence type="ECO:0000313" key="1">
    <source>
        <dbReference type="EMBL" id="KAK7505398.1"/>
    </source>
</evidence>
<evidence type="ECO:0000313" key="2">
    <source>
        <dbReference type="Proteomes" id="UP001519460"/>
    </source>
</evidence>
<name>A0ABD0M271_9CAEN</name>
<gene>
    <name evidence="1" type="ORF">BaRGS_00003560</name>
</gene>